<dbReference type="InterPro" id="IPR003599">
    <property type="entry name" value="Ig_sub"/>
</dbReference>
<keyword evidence="5" id="KW-1185">Reference proteome</keyword>
<dbReference type="SUPFAM" id="SSF48726">
    <property type="entry name" value="Immunoglobulin"/>
    <property type="match status" value="3"/>
</dbReference>
<dbReference type="RefSeq" id="WP_078811633.1">
    <property type="nucleotide sequence ID" value="NZ_FUYE01000001.1"/>
</dbReference>
<evidence type="ECO:0000256" key="2">
    <source>
        <dbReference type="SAM" id="SignalP"/>
    </source>
</evidence>
<gene>
    <name evidence="4" type="ORF">SAMN02745166_00425</name>
</gene>
<dbReference type="Pfam" id="PF13927">
    <property type="entry name" value="Ig_3"/>
    <property type="match status" value="2"/>
</dbReference>
<dbReference type="Gene3D" id="2.60.40.10">
    <property type="entry name" value="Immunoglobulins"/>
    <property type="match status" value="4"/>
</dbReference>
<dbReference type="InterPro" id="IPR050964">
    <property type="entry name" value="Striated_Muscle_Regulatory"/>
</dbReference>
<dbReference type="InterPro" id="IPR007110">
    <property type="entry name" value="Ig-like_dom"/>
</dbReference>
<dbReference type="STRING" id="48467.SAMN02745166_00425"/>
<feature type="domain" description="Ig-like" evidence="3">
    <location>
        <begin position="187"/>
        <end position="278"/>
    </location>
</feature>
<sequence length="935" mass="97016">MKKFLFSALLAVSAFSSTQAANLYSSNLGNGLTIPGVAGGLPSGTVRFGIFPDGFDFEANASDFAALDAAFTEVSGFSGDLSVDDNDGFYQVATTYVAGGTYEGVSYDSSIAGKKIYVWVLNSTTPANSTEHAIFSTSQTWVQPDAVVQDSIVSPDSDAPGLQAHIGVLAGGSIIGADLPSHQMGLPAAIASVSLTRTPATAVVNVEESIVFTANVGAATGPFTFKWRRNGQVISTVTDSVNNQFVIPSTTTGDTGTYDVLVSNSESTDVASNTNVLTIGTKPVILTQPQSTVIAEGDTLNLSVDAVGPGTLKFQWKKGAIIPGAESETLTLYNMSLKQAGAYTFTVSNAPGAGTATVTSSKAEVVVVSQVTNTVVVADGAKSAALVALIAGKGATYQWFKEGSATPLADGVEYKGVKTTKLAVLAIGPADAGNYYCQVTVGSTSVNSGIQTLNVVTGQPELDDAALALMPNALLGATYVYQVPVLGGASASPTKYSAKGLPAGLKLDSKTGRITGRPSRVTTTDVTVTFTVSNAKGSDTGTVSIGVDNSEDLIGLAGSYVGPISRNVGSSIYGAELGGRFEMTVTTTGAISGKLFLGAMVLPVKGFIEMDGELPSTEFVIVRPSNLPPLYLGIEIDGDLINGYLSSSSESGEPIPGDDVVFDGYRNIYKKKTAEPTEYLGQYNFVIELDEENDDLLTDETLPQGAGYGIFTVAADGRLSVKGKTADGEAYTTSSFLSPSGDVFIYQTLYKTVKKGSILGRLVIDEDKLIEGDASQLRPADPSVKQRTYAAGFDLTEEGLMLISGGAYTYPASKVHLNATANSVTQLSFLRGLEEDAEAAEAAITLLDNFKLTIGTNSGKTKLAINAKTGLITGSFSLADKRSTKFEGVVIPQGNQSVGAGYYLLAEDPSKTSPIFSGVMSLGLPSAPPPPPCHY</sequence>
<dbReference type="SUPFAM" id="SSF49313">
    <property type="entry name" value="Cadherin-like"/>
    <property type="match status" value="1"/>
</dbReference>
<evidence type="ECO:0000259" key="3">
    <source>
        <dbReference type="PROSITE" id="PS50835"/>
    </source>
</evidence>
<dbReference type="GO" id="GO:0016020">
    <property type="term" value="C:membrane"/>
    <property type="evidence" value="ECO:0007669"/>
    <property type="project" value="InterPro"/>
</dbReference>
<evidence type="ECO:0000313" key="5">
    <source>
        <dbReference type="Proteomes" id="UP000190774"/>
    </source>
</evidence>
<dbReference type="InterPro" id="IPR015919">
    <property type="entry name" value="Cadherin-like_sf"/>
</dbReference>
<feature type="chain" id="PRO_5013092130" evidence="2">
    <location>
        <begin position="21"/>
        <end position="935"/>
    </location>
</feature>
<protein>
    <submittedName>
        <fullName evidence="4">Immunoglobulin I-set domain-containing protein</fullName>
    </submittedName>
</protein>
<evidence type="ECO:0000313" key="4">
    <source>
        <dbReference type="EMBL" id="SKA77798.1"/>
    </source>
</evidence>
<dbReference type="GO" id="GO:0005509">
    <property type="term" value="F:calcium ion binding"/>
    <property type="evidence" value="ECO:0007669"/>
    <property type="project" value="InterPro"/>
</dbReference>
<keyword evidence="2" id="KW-0732">Signal</keyword>
<evidence type="ECO:0000256" key="1">
    <source>
        <dbReference type="ARBA" id="ARBA00022737"/>
    </source>
</evidence>
<proteinExistence type="predicted"/>
<organism evidence="4 5">
    <name type="scientific">Prosthecobacter debontii</name>
    <dbReference type="NCBI Taxonomy" id="48467"/>
    <lineage>
        <taxon>Bacteria</taxon>
        <taxon>Pseudomonadati</taxon>
        <taxon>Verrucomicrobiota</taxon>
        <taxon>Verrucomicrobiia</taxon>
        <taxon>Verrucomicrobiales</taxon>
        <taxon>Verrucomicrobiaceae</taxon>
        <taxon>Prosthecobacter</taxon>
    </lineage>
</organism>
<dbReference type="InterPro" id="IPR036179">
    <property type="entry name" value="Ig-like_dom_sf"/>
</dbReference>
<dbReference type="SMART" id="SM00409">
    <property type="entry name" value="IG"/>
    <property type="match status" value="3"/>
</dbReference>
<accession>A0A1T4WLP8</accession>
<dbReference type="InterPro" id="IPR013783">
    <property type="entry name" value="Ig-like_fold"/>
</dbReference>
<dbReference type="Pfam" id="PF05345">
    <property type="entry name" value="He_PIG"/>
    <property type="match status" value="1"/>
</dbReference>
<dbReference type="Proteomes" id="UP000190774">
    <property type="component" value="Unassembled WGS sequence"/>
</dbReference>
<feature type="domain" description="Ig-like" evidence="3">
    <location>
        <begin position="283"/>
        <end position="361"/>
    </location>
</feature>
<feature type="signal peptide" evidence="2">
    <location>
        <begin position="1"/>
        <end position="20"/>
    </location>
</feature>
<dbReference type="PANTHER" id="PTHR13817:SF73">
    <property type="entry name" value="FIBRONECTIN TYPE-III DOMAIN-CONTAINING PROTEIN"/>
    <property type="match status" value="1"/>
</dbReference>
<keyword evidence="1" id="KW-0677">Repeat</keyword>
<feature type="domain" description="Ig-like" evidence="3">
    <location>
        <begin position="363"/>
        <end position="447"/>
    </location>
</feature>
<dbReference type="OrthoDB" id="188139at2"/>
<dbReference type="PANTHER" id="PTHR13817">
    <property type="entry name" value="TITIN"/>
    <property type="match status" value="1"/>
</dbReference>
<name>A0A1T4WLP8_9BACT</name>
<dbReference type="EMBL" id="FUYE01000001">
    <property type="protein sequence ID" value="SKA77798.1"/>
    <property type="molecule type" value="Genomic_DNA"/>
</dbReference>
<dbReference type="AlphaFoldDB" id="A0A1T4WLP8"/>
<reference evidence="5" key="1">
    <citation type="submission" date="2017-02" db="EMBL/GenBank/DDBJ databases">
        <authorList>
            <person name="Varghese N."/>
            <person name="Submissions S."/>
        </authorList>
    </citation>
    <scope>NUCLEOTIDE SEQUENCE [LARGE SCALE GENOMIC DNA]</scope>
    <source>
        <strain evidence="5">ATCC 700200</strain>
    </source>
</reference>
<dbReference type="PROSITE" id="PS50835">
    <property type="entry name" value="IG_LIKE"/>
    <property type="match status" value="3"/>
</dbReference>